<feature type="compositionally biased region" description="Basic and acidic residues" evidence="2">
    <location>
        <begin position="467"/>
        <end position="484"/>
    </location>
</feature>
<accession>A0A3D3RAN0</accession>
<keyword evidence="1" id="KW-0732">Signal</keyword>
<proteinExistence type="predicted"/>
<evidence type="ECO:0000313" key="5">
    <source>
        <dbReference type="EMBL" id="HCO25142.1"/>
    </source>
</evidence>
<dbReference type="AlphaFoldDB" id="A0A3D3RAN0"/>
<dbReference type="SUPFAM" id="SSF48452">
    <property type="entry name" value="TPR-like"/>
    <property type="match status" value="1"/>
</dbReference>
<evidence type="ECO:0000256" key="3">
    <source>
        <dbReference type="SAM" id="Phobius"/>
    </source>
</evidence>
<dbReference type="Proteomes" id="UP000263642">
    <property type="component" value="Unassembled WGS sequence"/>
</dbReference>
<keyword evidence="3" id="KW-1133">Transmembrane helix</keyword>
<evidence type="ECO:0000313" key="6">
    <source>
        <dbReference type="Proteomes" id="UP000263642"/>
    </source>
</evidence>
<dbReference type="InterPro" id="IPR039565">
    <property type="entry name" value="BamD-like"/>
</dbReference>
<evidence type="ECO:0000256" key="2">
    <source>
        <dbReference type="SAM" id="MobiDB-lite"/>
    </source>
</evidence>
<keyword evidence="3" id="KW-0812">Transmembrane</keyword>
<name>A0A3D3RAN0_9PLAN</name>
<dbReference type="EMBL" id="DQAY01000118">
    <property type="protein sequence ID" value="HCO25142.1"/>
    <property type="molecule type" value="Genomic_DNA"/>
</dbReference>
<organism evidence="5 6">
    <name type="scientific">Gimesia maris</name>
    <dbReference type="NCBI Taxonomy" id="122"/>
    <lineage>
        <taxon>Bacteria</taxon>
        <taxon>Pseudomonadati</taxon>
        <taxon>Planctomycetota</taxon>
        <taxon>Planctomycetia</taxon>
        <taxon>Planctomycetales</taxon>
        <taxon>Planctomycetaceae</taxon>
        <taxon>Gimesia</taxon>
    </lineage>
</organism>
<protein>
    <recommendedName>
        <fullName evidence="4">Outer membrane lipoprotein BamD-like domain-containing protein</fullName>
    </recommendedName>
</protein>
<reference evidence="5 6" key="1">
    <citation type="journal article" date="2018" name="Nat. Biotechnol.">
        <title>A standardized bacterial taxonomy based on genome phylogeny substantially revises the tree of life.</title>
        <authorList>
            <person name="Parks D.H."/>
            <person name="Chuvochina M."/>
            <person name="Waite D.W."/>
            <person name="Rinke C."/>
            <person name="Skarshewski A."/>
            <person name="Chaumeil P.A."/>
            <person name="Hugenholtz P."/>
        </authorList>
    </citation>
    <scope>NUCLEOTIDE SEQUENCE [LARGE SCALE GENOMIC DNA]</scope>
    <source>
        <strain evidence="5">UBA9375</strain>
    </source>
</reference>
<sequence length="484" mass="54939">MTMSTSDLQYQKSKRPRFIQLSSALMICGLVSGCAMFGDRASDFSAMKPPWSKKSETDDPSIEGVRGPMQRIMQTAMWEKKKDANFIEPSIGAAEYQKANATFKAQDYKKAEKEFKAIVKKFKNDPIKEDAQFMVAESQFAQKKYSWAQDSYDQLLVDFPSSRHLDQTTKRLFMIARYWLQEPSIVKGGDIQQVNLEDPGSETPEIPTDGKDRKSRWALVPNLFDRSRPVFDTENRALEALKSIWLHDPTGPLADDALMLTASHYLKKGRYMDADRTFSLLRDEYPKSPHLKDAFMLGTHVKLMSYQGPAYDATVLKDAGELKETTLRLFPEAQQARLKEELKKIEQAKAKREWETVQYWMRRGKPKSAAIYCNLLIEHYPTSPFANQARELLAELGRENTSHLWANYATPKKQVAEQPEPSRSILPGLPGFGKTEPAPVKAPANAAPAPRELEPPARLQLEGLGEPIRKIPLEEEAEPARIKL</sequence>
<feature type="domain" description="Outer membrane lipoprotein BamD-like" evidence="4">
    <location>
        <begin position="96"/>
        <end position="167"/>
    </location>
</feature>
<evidence type="ECO:0000259" key="4">
    <source>
        <dbReference type="Pfam" id="PF13525"/>
    </source>
</evidence>
<evidence type="ECO:0000256" key="1">
    <source>
        <dbReference type="ARBA" id="ARBA00022729"/>
    </source>
</evidence>
<accession>A0A517XIA2</accession>
<keyword evidence="3" id="KW-0472">Membrane</keyword>
<feature type="compositionally biased region" description="Low complexity" evidence="2">
    <location>
        <begin position="436"/>
        <end position="450"/>
    </location>
</feature>
<dbReference type="Gene3D" id="1.25.40.10">
    <property type="entry name" value="Tetratricopeptide repeat domain"/>
    <property type="match status" value="2"/>
</dbReference>
<feature type="transmembrane region" description="Helical" evidence="3">
    <location>
        <begin position="21"/>
        <end position="38"/>
    </location>
</feature>
<feature type="domain" description="Outer membrane lipoprotein BamD-like" evidence="4">
    <location>
        <begin position="236"/>
        <end position="395"/>
    </location>
</feature>
<dbReference type="InterPro" id="IPR011990">
    <property type="entry name" value="TPR-like_helical_dom_sf"/>
</dbReference>
<comment type="caution">
    <text evidence="5">The sequence shown here is derived from an EMBL/GenBank/DDBJ whole genome shotgun (WGS) entry which is preliminary data.</text>
</comment>
<feature type="region of interest" description="Disordered" evidence="2">
    <location>
        <begin position="411"/>
        <end position="484"/>
    </location>
</feature>
<dbReference type="Pfam" id="PF13525">
    <property type="entry name" value="YfiO"/>
    <property type="match status" value="2"/>
</dbReference>
<gene>
    <name evidence="5" type="ORF">DIT97_19725</name>
</gene>